<gene>
    <name evidence="1" type="ORF">RchiOBHm_Chr1g0329161</name>
</gene>
<proteinExistence type="predicted"/>
<dbReference type="Gramene" id="PRQ55850">
    <property type="protein sequence ID" value="PRQ55850"/>
    <property type="gene ID" value="RchiOBHm_Chr1g0329161"/>
</dbReference>
<protein>
    <submittedName>
        <fullName evidence="1">Uncharacterized protein</fullName>
    </submittedName>
</protein>
<organism evidence="1 2">
    <name type="scientific">Rosa chinensis</name>
    <name type="common">China rose</name>
    <dbReference type="NCBI Taxonomy" id="74649"/>
    <lineage>
        <taxon>Eukaryota</taxon>
        <taxon>Viridiplantae</taxon>
        <taxon>Streptophyta</taxon>
        <taxon>Embryophyta</taxon>
        <taxon>Tracheophyta</taxon>
        <taxon>Spermatophyta</taxon>
        <taxon>Magnoliopsida</taxon>
        <taxon>eudicotyledons</taxon>
        <taxon>Gunneridae</taxon>
        <taxon>Pentapetalae</taxon>
        <taxon>rosids</taxon>
        <taxon>fabids</taxon>
        <taxon>Rosales</taxon>
        <taxon>Rosaceae</taxon>
        <taxon>Rosoideae</taxon>
        <taxon>Rosoideae incertae sedis</taxon>
        <taxon>Rosa</taxon>
    </lineage>
</organism>
<comment type="caution">
    <text evidence="1">The sequence shown here is derived from an EMBL/GenBank/DDBJ whole genome shotgun (WGS) entry which is preliminary data.</text>
</comment>
<keyword evidence="2" id="KW-1185">Reference proteome</keyword>
<sequence length="110" mass="12901">MGLRTVRANYGLENLYDQAKIQECDHQYSRPVHDVAFLSYSSFKAVRDTGFRGFFTTLRKIKWNSYILGSSSHKPIMPTPMLGSKLWTLWSKRRKAYSPCIAQQILIYYR</sequence>
<dbReference type="AlphaFoldDB" id="A0A2P6SAY1"/>
<reference evidence="1 2" key="1">
    <citation type="journal article" date="2018" name="Nat. Genet.">
        <title>The Rosa genome provides new insights in the design of modern roses.</title>
        <authorList>
            <person name="Bendahmane M."/>
        </authorList>
    </citation>
    <scope>NUCLEOTIDE SEQUENCE [LARGE SCALE GENOMIC DNA]</scope>
    <source>
        <strain evidence="2">cv. Old Blush</strain>
    </source>
</reference>
<evidence type="ECO:0000313" key="1">
    <source>
        <dbReference type="EMBL" id="PRQ55850.1"/>
    </source>
</evidence>
<name>A0A2P6SAY1_ROSCH</name>
<accession>A0A2P6SAY1</accession>
<dbReference type="EMBL" id="PDCK01000039">
    <property type="protein sequence ID" value="PRQ55850.1"/>
    <property type="molecule type" value="Genomic_DNA"/>
</dbReference>
<dbReference type="Proteomes" id="UP000238479">
    <property type="component" value="Chromosome 1"/>
</dbReference>
<evidence type="ECO:0000313" key="2">
    <source>
        <dbReference type="Proteomes" id="UP000238479"/>
    </source>
</evidence>